<dbReference type="InParanoid" id="A0A674JWF2"/>
<reference evidence="1" key="2">
    <citation type="submission" date="2025-09" db="UniProtKB">
        <authorList>
            <consortium name="Ensembl"/>
        </authorList>
    </citation>
    <scope>IDENTIFICATION</scope>
</reference>
<evidence type="ECO:0000313" key="2">
    <source>
        <dbReference type="Proteomes" id="UP000472274"/>
    </source>
</evidence>
<sequence>MHGCTGAGFPKCWGGACMSERETCIAPLSTLTPLQVCCPFKQISHHIPYREFRGADGEGGLPASLVLIPPRRGCSSRESCKQWTKQAAAKQRYKGALRNFKRACSLIDQQQERKSGQDTPRHY</sequence>
<keyword evidence="2" id="KW-1185">Reference proteome</keyword>
<evidence type="ECO:0000313" key="1">
    <source>
        <dbReference type="Ensembl" id="ENSTMTP00000024963.1"/>
    </source>
</evidence>
<organism evidence="1 2">
    <name type="scientific">Terrapene triunguis</name>
    <name type="common">Three-toed box turtle</name>
    <dbReference type="NCBI Taxonomy" id="2587831"/>
    <lineage>
        <taxon>Eukaryota</taxon>
        <taxon>Metazoa</taxon>
        <taxon>Chordata</taxon>
        <taxon>Craniata</taxon>
        <taxon>Vertebrata</taxon>
        <taxon>Euteleostomi</taxon>
        <taxon>Archelosauria</taxon>
        <taxon>Testudinata</taxon>
        <taxon>Testudines</taxon>
        <taxon>Cryptodira</taxon>
        <taxon>Durocryptodira</taxon>
        <taxon>Testudinoidea</taxon>
        <taxon>Emydidae</taxon>
        <taxon>Terrapene</taxon>
    </lineage>
</organism>
<dbReference type="Ensembl" id="ENSTMTT00000025843.1">
    <property type="protein sequence ID" value="ENSTMTP00000024963.1"/>
    <property type="gene ID" value="ENSTMTG00000018179.1"/>
</dbReference>
<proteinExistence type="predicted"/>
<name>A0A674JWF2_9SAUR</name>
<protein>
    <submittedName>
        <fullName evidence="1">Uncharacterized protein</fullName>
    </submittedName>
</protein>
<dbReference type="Proteomes" id="UP000472274">
    <property type="component" value="Unplaced"/>
</dbReference>
<reference evidence="1" key="1">
    <citation type="submission" date="2025-08" db="UniProtKB">
        <authorList>
            <consortium name="Ensembl"/>
        </authorList>
    </citation>
    <scope>IDENTIFICATION</scope>
</reference>
<accession>A0A674JWF2</accession>
<dbReference type="AlphaFoldDB" id="A0A674JWF2"/>